<name>Q4S2S4_TETNG</name>
<reference evidence="2" key="2">
    <citation type="submission" date="2004-02" db="EMBL/GenBank/DDBJ databases">
        <authorList>
            <consortium name="Genoscope"/>
            <consortium name="Whitehead Institute Centre for Genome Research"/>
        </authorList>
    </citation>
    <scope>NUCLEOTIDE SEQUENCE</scope>
</reference>
<organism evidence="2">
    <name type="scientific">Tetraodon nigroviridis</name>
    <name type="common">Spotted green pufferfish</name>
    <name type="synonym">Chelonodon nigroviridis</name>
    <dbReference type="NCBI Taxonomy" id="99883"/>
    <lineage>
        <taxon>Eukaryota</taxon>
        <taxon>Metazoa</taxon>
        <taxon>Chordata</taxon>
        <taxon>Craniata</taxon>
        <taxon>Vertebrata</taxon>
        <taxon>Euteleostomi</taxon>
        <taxon>Actinopterygii</taxon>
        <taxon>Neopterygii</taxon>
        <taxon>Teleostei</taxon>
        <taxon>Neoteleostei</taxon>
        <taxon>Acanthomorphata</taxon>
        <taxon>Eupercaria</taxon>
        <taxon>Tetraodontiformes</taxon>
        <taxon>Tetradontoidea</taxon>
        <taxon>Tetraodontidae</taxon>
        <taxon>Tetraodon</taxon>
    </lineage>
</organism>
<proteinExistence type="predicted"/>
<evidence type="ECO:0000313" key="2">
    <source>
        <dbReference type="EMBL" id="CAG05058.1"/>
    </source>
</evidence>
<dbReference type="EMBL" id="CAAE01014760">
    <property type="protein sequence ID" value="CAG05058.1"/>
    <property type="molecule type" value="Genomic_DNA"/>
</dbReference>
<accession>Q4S2S4</accession>
<reference evidence="2" key="1">
    <citation type="journal article" date="2004" name="Nature">
        <title>Genome duplication in the teleost fish Tetraodon nigroviridis reveals the early vertebrate proto-karyotype.</title>
        <authorList>
            <person name="Jaillon O."/>
            <person name="Aury J.-M."/>
            <person name="Brunet F."/>
            <person name="Petit J.-L."/>
            <person name="Stange-Thomann N."/>
            <person name="Mauceli E."/>
            <person name="Bouneau L."/>
            <person name="Fischer C."/>
            <person name="Ozouf-Costaz C."/>
            <person name="Bernot A."/>
            <person name="Nicaud S."/>
            <person name="Jaffe D."/>
            <person name="Fisher S."/>
            <person name="Lutfalla G."/>
            <person name="Dossat C."/>
            <person name="Segurens B."/>
            <person name="Dasilva C."/>
            <person name="Salanoubat M."/>
            <person name="Levy M."/>
            <person name="Boudet N."/>
            <person name="Castellano S."/>
            <person name="Anthouard V."/>
            <person name="Jubin C."/>
            <person name="Castelli V."/>
            <person name="Katinka M."/>
            <person name="Vacherie B."/>
            <person name="Biemont C."/>
            <person name="Skalli Z."/>
            <person name="Cattolico L."/>
            <person name="Poulain J."/>
            <person name="De Berardinis V."/>
            <person name="Cruaud C."/>
            <person name="Duprat S."/>
            <person name="Brottier P."/>
            <person name="Coutanceau J.-P."/>
            <person name="Gouzy J."/>
            <person name="Parra G."/>
            <person name="Lardier G."/>
            <person name="Chapple C."/>
            <person name="McKernan K.J."/>
            <person name="McEwan P."/>
            <person name="Bosak S."/>
            <person name="Kellis M."/>
            <person name="Volff J.-N."/>
            <person name="Guigo R."/>
            <person name="Zody M.C."/>
            <person name="Mesirov J."/>
            <person name="Lindblad-Toh K."/>
            <person name="Birren B."/>
            <person name="Nusbaum C."/>
            <person name="Kahn D."/>
            <person name="Robinson-Rechavi M."/>
            <person name="Laudet V."/>
            <person name="Schachter V."/>
            <person name="Quetier F."/>
            <person name="Saurin W."/>
            <person name="Scarpelli C."/>
            <person name="Wincker P."/>
            <person name="Lander E.S."/>
            <person name="Weissenbach J."/>
            <person name="Roest Crollius H."/>
        </authorList>
    </citation>
    <scope>NUCLEOTIDE SEQUENCE [LARGE SCALE GENOMIC DNA]</scope>
</reference>
<protein>
    <submittedName>
        <fullName evidence="2">(spotted green pufferfish) hypothetical protein</fullName>
    </submittedName>
</protein>
<evidence type="ECO:0000256" key="1">
    <source>
        <dbReference type="SAM" id="MobiDB-lite"/>
    </source>
</evidence>
<comment type="caution">
    <text evidence="2">The sequence shown here is derived from an EMBL/GenBank/DDBJ whole genome shotgun (WGS) entry which is preliminary data.</text>
</comment>
<dbReference type="KEGG" id="tng:GSTEN00024955G001"/>
<sequence length="98" mass="10999">MTVSGNSLRKSHTPLQRAVGEPVSHLRSCNRSFEDSSPLIPRHVIMCLIDRFLIHSIVGGFLAVSRSSRGLQWKSVMFLENKYKSLCHIAACTNRTDT</sequence>
<dbReference type="AlphaFoldDB" id="Q4S2S4"/>
<feature type="region of interest" description="Disordered" evidence="1">
    <location>
        <begin position="1"/>
        <end position="22"/>
    </location>
</feature>
<gene>
    <name evidence="2" type="ORF">GSTENG00024955001</name>
</gene>